<protein>
    <submittedName>
        <fullName evidence="1">Uncharacterized protein</fullName>
    </submittedName>
</protein>
<sequence length="449" mass="48921">MLAARGILLSDADSNGNTCFHQVVFNSKPFTGDHREVLGCLNGSGADMNKPNIFGFTPLCMAYMKEKPDLVKCLLDLGTDINEKATTLGTTALMEACCKSTPKTVEILLENDADMSIKNHHGITALTLSCRYGHLEHVKALVHKCATVTCHDKQGHIPLCAAAFLALHDVVLELSKTLAYYPKSPMQTKSFTKAPADVPKAEEGLLKGLTKSASLTGYALYCHATWLHIAAQHGQTAFIPIVSEAGVSAVAMGKITAMHLAAEEGTIETPKYLLEIIGPQSRGQTALARVAAIVKRNVRDQSPLAISIQQKHKEMTAIFWSEIKRFGTTNKEFLRENPDDASAILEMVAQLEKPRSEETLRHLLREWCSQPPPIKDPEDFTTLETGGVEELIQELLQHPPPIQDHVANPNGDQPPKLPKSADDTDPSLDSYGTIVDIFSDGRVTSIPSS</sequence>
<evidence type="ECO:0000313" key="2">
    <source>
        <dbReference type="Proteomes" id="UP001148629"/>
    </source>
</evidence>
<reference evidence="1" key="1">
    <citation type="submission" date="2022-08" db="EMBL/GenBank/DDBJ databases">
        <title>Genome Sequence of Fusarium decemcellulare.</title>
        <authorList>
            <person name="Buettner E."/>
        </authorList>
    </citation>
    <scope>NUCLEOTIDE SEQUENCE</scope>
    <source>
        <strain evidence="1">Babe19</strain>
    </source>
</reference>
<accession>A0ACC1SQ67</accession>
<dbReference type="Proteomes" id="UP001148629">
    <property type="component" value="Unassembled WGS sequence"/>
</dbReference>
<organism evidence="1 2">
    <name type="scientific">Fusarium decemcellulare</name>
    <dbReference type="NCBI Taxonomy" id="57161"/>
    <lineage>
        <taxon>Eukaryota</taxon>
        <taxon>Fungi</taxon>
        <taxon>Dikarya</taxon>
        <taxon>Ascomycota</taxon>
        <taxon>Pezizomycotina</taxon>
        <taxon>Sordariomycetes</taxon>
        <taxon>Hypocreomycetidae</taxon>
        <taxon>Hypocreales</taxon>
        <taxon>Nectriaceae</taxon>
        <taxon>Fusarium</taxon>
        <taxon>Fusarium decemcellulare species complex</taxon>
    </lineage>
</organism>
<dbReference type="EMBL" id="JANRMS010000199">
    <property type="protein sequence ID" value="KAJ3544352.1"/>
    <property type="molecule type" value="Genomic_DNA"/>
</dbReference>
<name>A0ACC1SQ67_9HYPO</name>
<keyword evidence="2" id="KW-1185">Reference proteome</keyword>
<comment type="caution">
    <text evidence="1">The sequence shown here is derived from an EMBL/GenBank/DDBJ whole genome shotgun (WGS) entry which is preliminary data.</text>
</comment>
<proteinExistence type="predicted"/>
<gene>
    <name evidence="1" type="ORF">NM208_g3093</name>
</gene>
<evidence type="ECO:0000313" key="1">
    <source>
        <dbReference type="EMBL" id="KAJ3544352.1"/>
    </source>
</evidence>